<evidence type="ECO:0000256" key="3">
    <source>
        <dbReference type="ARBA" id="ARBA00023163"/>
    </source>
</evidence>
<dbReference type="PRINTS" id="PR00455">
    <property type="entry name" value="HTHTETR"/>
</dbReference>
<dbReference type="RefSeq" id="WP_095505687.1">
    <property type="nucleotide sequence ID" value="NZ_BSNC01000003.1"/>
</dbReference>
<dbReference type="Proteomes" id="UP001161422">
    <property type="component" value="Unassembled WGS sequence"/>
</dbReference>
<evidence type="ECO:0000259" key="5">
    <source>
        <dbReference type="PROSITE" id="PS50977"/>
    </source>
</evidence>
<keyword evidence="1" id="KW-0805">Transcription regulation</keyword>
<keyword evidence="2 4" id="KW-0238">DNA-binding</keyword>
<dbReference type="Pfam" id="PF00440">
    <property type="entry name" value="TetR_N"/>
    <property type="match status" value="1"/>
</dbReference>
<sequence>MPKARFFNLSPQRQNQFIDVALEEFGSQSYDLASIVQIAKALGIAKSNVYHYFENKKDLYFYLIDKVSGARQAMMHDYLEREEGEFFDNYLALTRESYRFELERPLECRFLDKVRNETNETELGRVQRAVEADLIRRIESCLSKAIEQGRARCKVESKLAAYLLVNSTLSVHAYLGSQAPSSDAGVEHNISVAAQIIEVIKRGVS</sequence>
<comment type="caution">
    <text evidence="6">The sequence shown here is derived from an EMBL/GenBank/DDBJ whole genome shotgun (WGS) entry which is preliminary data.</text>
</comment>
<dbReference type="EMBL" id="BSNC01000003">
    <property type="protein sequence ID" value="GLP95698.1"/>
    <property type="molecule type" value="Genomic_DNA"/>
</dbReference>
<evidence type="ECO:0000313" key="6">
    <source>
        <dbReference type="EMBL" id="GLP95698.1"/>
    </source>
</evidence>
<dbReference type="AlphaFoldDB" id="A0AA37W0P1"/>
<evidence type="ECO:0000256" key="2">
    <source>
        <dbReference type="ARBA" id="ARBA00023125"/>
    </source>
</evidence>
<dbReference type="PROSITE" id="PS50977">
    <property type="entry name" value="HTH_TETR_2"/>
    <property type="match status" value="1"/>
</dbReference>
<reference evidence="6" key="1">
    <citation type="journal article" date="2014" name="Int. J. Syst. Evol. Microbiol.">
        <title>Complete genome sequence of Corynebacterium casei LMG S-19264T (=DSM 44701T), isolated from a smear-ripened cheese.</title>
        <authorList>
            <consortium name="US DOE Joint Genome Institute (JGI-PGF)"/>
            <person name="Walter F."/>
            <person name="Albersmeier A."/>
            <person name="Kalinowski J."/>
            <person name="Ruckert C."/>
        </authorList>
    </citation>
    <scope>NUCLEOTIDE SEQUENCE</scope>
    <source>
        <strain evidence="6">NBRC 101628</strain>
    </source>
</reference>
<evidence type="ECO:0000256" key="4">
    <source>
        <dbReference type="PROSITE-ProRule" id="PRU00335"/>
    </source>
</evidence>
<dbReference type="InterPro" id="IPR001647">
    <property type="entry name" value="HTH_TetR"/>
</dbReference>
<dbReference type="InterPro" id="IPR050109">
    <property type="entry name" value="HTH-type_TetR-like_transc_reg"/>
</dbReference>
<reference evidence="6" key="2">
    <citation type="submission" date="2023-01" db="EMBL/GenBank/DDBJ databases">
        <title>Draft genome sequence of Paraferrimonas sedimenticola strain NBRC 101628.</title>
        <authorList>
            <person name="Sun Q."/>
            <person name="Mori K."/>
        </authorList>
    </citation>
    <scope>NUCLEOTIDE SEQUENCE</scope>
    <source>
        <strain evidence="6">NBRC 101628</strain>
    </source>
</reference>
<dbReference type="GO" id="GO:0000976">
    <property type="term" value="F:transcription cis-regulatory region binding"/>
    <property type="evidence" value="ECO:0007669"/>
    <property type="project" value="TreeGrafter"/>
</dbReference>
<keyword evidence="3" id="KW-0804">Transcription</keyword>
<name>A0AA37W0P1_9GAMM</name>
<gene>
    <name evidence="6" type="ORF">GCM10007895_10040</name>
</gene>
<feature type="domain" description="HTH tetR-type" evidence="5">
    <location>
        <begin position="11"/>
        <end position="71"/>
    </location>
</feature>
<evidence type="ECO:0000256" key="1">
    <source>
        <dbReference type="ARBA" id="ARBA00023015"/>
    </source>
</evidence>
<accession>A0AA37W0P1</accession>
<proteinExistence type="predicted"/>
<dbReference type="SUPFAM" id="SSF46689">
    <property type="entry name" value="Homeodomain-like"/>
    <property type="match status" value="1"/>
</dbReference>
<dbReference type="Gene3D" id="1.10.357.10">
    <property type="entry name" value="Tetracycline Repressor, domain 2"/>
    <property type="match status" value="1"/>
</dbReference>
<feature type="DNA-binding region" description="H-T-H motif" evidence="4">
    <location>
        <begin position="34"/>
        <end position="53"/>
    </location>
</feature>
<protein>
    <submittedName>
        <fullName evidence="6">AcrR family transcriptional regulator</fullName>
    </submittedName>
</protein>
<dbReference type="PANTHER" id="PTHR30055">
    <property type="entry name" value="HTH-TYPE TRANSCRIPTIONAL REGULATOR RUTR"/>
    <property type="match status" value="1"/>
</dbReference>
<evidence type="ECO:0000313" key="7">
    <source>
        <dbReference type="Proteomes" id="UP001161422"/>
    </source>
</evidence>
<dbReference type="PANTHER" id="PTHR30055:SF234">
    <property type="entry name" value="HTH-TYPE TRANSCRIPTIONAL REGULATOR BETI"/>
    <property type="match status" value="1"/>
</dbReference>
<organism evidence="6 7">
    <name type="scientific">Paraferrimonas sedimenticola</name>
    <dbReference type="NCBI Taxonomy" id="375674"/>
    <lineage>
        <taxon>Bacteria</taxon>
        <taxon>Pseudomonadati</taxon>
        <taxon>Pseudomonadota</taxon>
        <taxon>Gammaproteobacteria</taxon>
        <taxon>Alteromonadales</taxon>
        <taxon>Ferrimonadaceae</taxon>
        <taxon>Paraferrimonas</taxon>
    </lineage>
</organism>
<keyword evidence="7" id="KW-1185">Reference proteome</keyword>
<dbReference type="GO" id="GO:0003700">
    <property type="term" value="F:DNA-binding transcription factor activity"/>
    <property type="evidence" value="ECO:0007669"/>
    <property type="project" value="TreeGrafter"/>
</dbReference>
<dbReference type="InterPro" id="IPR009057">
    <property type="entry name" value="Homeodomain-like_sf"/>
</dbReference>